<dbReference type="InterPro" id="IPR036259">
    <property type="entry name" value="MFS_trans_sf"/>
</dbReference>
<dbReference type="InterPro" id="IPR050549">
    <property type="entry name" value="MFS_Trehalose_Transporter"/>
</dbReference>
<comment type="subcellular location">
    <subcellularLocation>
        <location evidence="1">Cell membrane</location>
        <topology evidence="1">Multi-pass membrane protein</topology>
    </subcellularLocation>
</comment>
<evidence type="ECO:0000256" key="1">
    <source>
        <dbReference type="ARBA" id="ARBA00004651"/>
    </source>
</evidence>
<accession>A0A023F6I8</accession>
<feature type="transmembrane region" description="Helical" evidence="8">
    <location>
        <begin position="244"/>
        <end position="263"/>
    </location>
</feature>
<dbReference type="FunFam" id="1.20.1250.20:FF:000218">
    <property type="entry name" value="facilitated trehalose transporter Tret1"/>
    <property type="match status" value="1"/>
</dbReference>
<keyword evidence="3" id="KW-1003">Cell membrane</keyword>
<dbReference type="SUPFAM" id="SSF103473">
    <property type="entry name" value="MFS general substrate transporter"/>
    <property type="match status" value="1"/>
</dbReference>
<dbReference type="InterPro" id="IPR005828">
    <property type="entry name" value="MFS_sugar_transport-like"/>
</dbReference>
<feature type="transmembrane region" description="Helical" evidence="8">
    <location>
        <begin position="283"/>
        <end position="302"/>
    </location>
</feature>
<dbReference type="PROSITE" id="PS50850">
    <property type="entry name" value="MFS"/>
    <property type="match status" value="1"/>
</dbReference>
<evidence type="ECO:0000256" key="2">
    <source>
        <dbReference type="ARBA" id="ARBA00022448"/>
    </source>
</evidence>
<dbReference type="GO" id="GO:0005886">
    <property type="term" value="C:plasma membrane"/>
    <property type="evidence" value="ECO:0007669"/>
    <property type="project" value="UniProtKB-SubCell"/>
</dbReference>
<feature type="transmembrane region" description="Helical" evidence="8">
    <location>
        <begin position="104"/>
        <end position="127"/>
    </location>
</feature>
<dbReference type="PANTHER" id="PTHR48021">
    <property type="match status" value="1"/>
</dbReference>
<feature type="transmembrane region" description="Helical" evidence="8">
    <location>
        <begin position="12"/>
        <end position="33"/>
    </location>
</feature>
<name>A0A023F6I8_TRIIF</name>
<dbReference type="Pfam" id="PF00083">
    <property type="entry name" value="Sugar_tr"/>
    <property type="match status" value="1"/>
</dbReference>
<feature type="transmembrane region" description="Helical" evidence="8">
    <location>
        <begin position="139"/>
        <end position="159"/>
    </location>
</feature>
<dbReference type="GO" id="GO:0022857">
    <property type="term" value="F:transmembrane transporter activity"/>
    <property type="evidence" value="ECO:0007669"/>
    <property type="project" value="InterPro"/>
</dbReference>
<feature type="transmembrane region" description="Helical" evidence="8">
    <location>
        <begin position="165"/>
        <end position="184"/>
    </location>
</feature>
<keyword evidence="2" id="KW-0813">Transport</keyword>
<reference evidence="10" key="1">
    <citation type="journal article" date="2014" name="PLoS Negl. Trop. Dis.">
        <title>An updated insight into the Sialotranscriptome of Triatoma infestans: developmental stage and geographic variations.</title>
        <authorList>
            <person name="Schwarz A."/>
            <person name="Medrano-Mercado N."/>
            <person name="Schaub G.A."/>
            <person name="Struchiner C.J."/>
            <person name="Bargues M.D."/>
            <person name="Levy M.Z."/>
            <person name="Ribeiro J.M."/>
        </authorList>
    </citation>
    <scope>NUCLEOTIDE SEQUENCE</scope>
    <source>
        <strain evidence="10">Chile</strain>
        <tissue evidence="10">Salivary glands</tissue>
    </source>
</reference>
<dbReference type="PANTHER" id="PTHR48021:SF46">
    <property type="entry name" value="MAJOR FACILITATOR SUPERFAMILY (MFS) PROFILE DOMAIN-CONTAINING PROTEIN"/>
    <property type="match status" value="1"/>
</dbReference>
<evidence type="ECO:0000256" key="3">
    <source>
        <dbReference type="ARBA" id="ARBA00022475"/>
    </source>
</evidence>
<sequence length="449" mass="50127">MLNTGLARQWLASFSAALCMAIAGTVFTWLTPIAVQLTSEGSPIRMTEVQRSWVTGCASIGNTVSCIPIGIIAHRWGRKPILLVAGPVALLGWILMITTRSLQVLYFVGIIHGFTMATAFCISSVYIAEIASPKIRGALCGQFMTFYYLGLVYVDIIAYLTDYTVYLYLLTILPIFYTVLFYFMPETPYYLMKSGKDSKVVESLNWLRPQKNSFVGEKFIEMKTSINHDFSWKDLFLVKSQRRAMIIVIIAYCLKCFGGQISLQVYTTQILSTLTSNSDYSMILTAVSNIILCLTCFISGFISDTLGRRPVMYTTSFASGIFHLIVMIYFFVYNSNLKTFSTINLWIIFASMTLALILGNASMSIFLPTVSAEYFNTEGRTLGSGIVHAVAGLAAFTSIIAYQAIKDSIGDYFNFLIFAVCSIVASIVIFYFVPETARKSLERIQKEIE</sequence>
<feature type="transmembrane region" description="Helical" evidence="8">
    <location>
        <begin position="382"/>
        <end position="405"/>
    </location>
</feature>
<evidence type="ECO:0000256" key="7">
    <source>
        <dbReference type="ARBA" id="ARBA00023136"/>
    </source>
</evidence>
<organism evidence="10">
    <name type="scientific">Triatoma infestans</name>
    <name type="common">Assassin bug</name>
    <dbReference type="NCBI Taxonomy" id="30076"/>
    <lineage>
        <taxon>Eukaryota</taxon>
        <taxon>Metazoa</taxon>
        <taxon>Ecdysozoa</taxon>
        <taxon>Arthropoda</taxon>
        <taxon>Hexapoda</taxon>
        <taxon>Insecta</taxon>
        <taxon>Pterygota</taxon>
        <taxon>Neoptera</taxon>
        <taxon>Paraneoptera</taxon>
        <taxon>Hemiptera</taxon>
        <taxon>Heteroptera</taxon>
        <taxon>Panheteroptera</taxon>
        <taxon>Cimicomorpha</taxon>
        <taxon>Reduviidae</taxon>
        <taxon>Triatominae</taxon>
        <taxon>Triatoma</taxon>
    </lineage>
</organism>
<dbReference type="InterPro" id="IPR020846">
    <property type="entry name" value="MFS_dom"/>
</dbReference>
<protein>
    <submittedName>
        <fullName evidence="10">Putative transporter major facilitator superfamily</fullName>
    </submittedName>
</protein>
<evidence type="ECO:0000256" key="6">
    <source>
        <dbReference type="ARBA" id="ARBA00022989"/>
    </source>
</evidence>
<feature type="transmembrane region" description="Helical" evidence="8">
    <location>
        <begin position="311"/>
        <end position="333"/>
    </location>
</feature>
<keyword evidence="7 8" id="KW-0472">Membrane</keyword>
<feature type="transmembrane region" description="Helical" evidence="8">
    <location>
        <begin position="345"/>
        <end position="370"/>
    </location>
</feature>
<dbReference type="EMBL" id="GBBI01001863">
    <property type="protein sequence ID" value="JAC16849.1"/>
    <property type="molecule type" value="mRNA"/>
</dbReference>
<evidence type="ECO:0000259" key="9">
    <source>
        <dbReference type="PROSITE" id="PS50850"/>
    </source>
</evidence>
<evidence type="ECO:0000313" key="10">
    <source>
        <dbReference type="EMBL" id="JAC16849.1"/>
    </source>
</evidence>
<evidence type="ECO:0000256" key="8">
    <source>
        <dbReference type="SAM" id="Phobius"/>
    </source>
</evidence>
<dbReference type="Gene3D" id="1.20.1250.20">
    <property type="entry name" value="MFS general substrate transporter like domains"/>
    <property type="match status" value="1"/>
</dbReference>
<feature type="transmembrane region" description="Helical" evidence="8">
    <location>
        <begin position="53"/>
        <end position="73"/>
    </location>
</feature>
<keyword evidence="4" id="KW-0762">Sugar transport</keyword>
<dbReference type="AlphaFoldDB" id="A0A023F6I8"/>
<keyword evidence="6 8" id="KW-1133">Transmembrane helix</keyword>
<keyword evidence="5 8" id="KW-0812">Transmembrane</keyword>
<feature type="domain" description="Major facilitator superfamily (MFS) profile" evidence="9">
    <location>
        <begin position="1"/>
        <end position="437"/>
    </location>
</feature>
<proteinExistence type="evidence at transcript level"/>
<feature type="transmembrane region" description="Helical" evidence="8">
    <location>
        <begin position="411"/>
        <end position="433"/>
    </location>
</feature>
<evidence type="ECO:0000256" key="5">
    <source>
        <dbReference type="ARBA" id="ARBA00022692"/>
    </source>
</evidence>
<feature type="transmembrane region" description="Helical" evidence="8">
    <location>
        <begin position="80"/>
        <end position="98"/>
    </location>
</feature>
<evidence type="ECO:0000256" key="4">
    <source>
        <dbReference type="ARBA" id="ARBA00022597"/>
    </source>
</evidence>